<keyword evidence="2" id="KW-0813">Transport</keyword>
<protein>
    <submittedName>
        <fullName evidence="4">Extracellular solute-binding protein family 1</fullName>
    </submittedName>
</protein>
<sequence>MVLSLTGLEAPRGGKTRRWVSLAVLGLFFVTLGFGCKGLSQQERAAVKPVTLNYWTVFNDTEELKRLASEYRQLRPYVKVNIRQVRYEEFDRLFLNALADDVAPDVVSLHARWIKKYQNRLAEMPASVSTARLIVKGGLTKETQVVVDTTPMPGIGDIKRDYVGAVANDVIIGEAVYGLPIALDTLAIYYNKDLLDKANIAEPPATWDEFLEAVKKTTKFGPDGKIVQSGAALGTANNIDNAFDILSVLMMQNGVKMAAKGSVQFASGLDKAGETHPSLQALRFYTDFARPTKESYSWNETMEPALDAFVRGKAVFYFGFAYDSSRITSRAPELNLEVIPLPQLNPSAPVNVANYWVEAVVKKSKHQNEAWDFIRFMTAPDQAKRYALSTGRPSAYRTQIKELADNPRLGPFVSQTLIAENWYHGEDITQAEKAFDDLITATLRPYADKDDPTKRDAGFIATAAQMAQQTF</sequence>
<dbReference type="AlphaFoldDB" id="A0A0G2BB31"/>
<proteinExistence type="inferred from homology"/>
<organism evidence="4 5">
    <name type="scientific">Candidatus Magasanikbacteria bacterium GW2011_GWA2_56_11</name>
    <dbReference type="NCBI Taxonomy" id="1619044"/>
    <lineage>
        <taxon>Bacteria</taxon>
        <taxon>Candidatus Magasanikiibacteriota</taxon>
    </lineage>
</organism>
<reference evidence="4 5" key="1">
    <citation type="journal article" date="2015" name="Nature">
        <title>rRNA introns, odd ribosomes, and small enigmatic genomes across a large radiation of phyla.</title>
        <authorList>
            <person name="Brown C.T."/>
            <person name="Hug L.A."/>
            <person name="Thomas B.C."/>
            <person name="Sharon I."/>
            <person name="Castelle C.J."/>
            <person name="Singh A."/>
            <person name="Wilkins M.J."/>
            <person name="Williams K.H."/>
            <person name="Banfield J.F."/>
        </authorList>
    </citation>
    <scope>NUCLEOTIDE SEQUENCE [LARGE SCALE GENOMIC DNA]</scope>
</reference>
<dbReference type="InterPro" id="IPR050490">
    <property type="entry name" value="Bact_solute-bd_prot1"/>
</dbReference>
<evidence type="ECO:0000256" key="3">
    <source>
        <dbReference type="ARBA" id="ARBA00022729"/>
    </source>
</evidence>
<name>A0A0G2BB31_9BACT</name>
<dbReference type="PANTHER" id="PTHR43649">
    <property type="entry name" value="ARABINOSE-BINDING PROTEIN-RELATED"/>
    <property type="match status" value="1"/>
</dbReference>
<dbReference type="PROSITE" id="PS01037">
    <property type="entry name" value="SBP_BACTERIAL_1"/>
    <property type="match status" value="1"/>
</dbReference>
<accession>A0A0G2BB31</accession>
<dbReference type="PANTHER" id="PTHR43649:SF34">
    <property type="entry name" value="ABC TRANSPORTER PERIPLASMIC-BINDING PROTEIN YCJN-RELATED"/>
    <property type="match status" value="1"/>
</dbReference>
<dbReference type="InterPro" id="IPR006061">
    <property type="entry name" value="SBP_1_CS"/>
</dbReference>
<keyword evidence="3" id="KW-0732">Signal</keyword>
<dbReference type="InterPro" id="IPR006059">
    <property type="entry name" value="SBP"/>
</dbReference>
<dbReference type="Gene3D" id="3.40.190.10">
    <property type="entry name" value="Periplasmic binding protein-like II"/>
    <property type="match status" value="1"/>
</dbReference>
<dbReference type="EMBL" id="LCRX01000004">
    <property type="protein sequence ID" value="KKW42719.1"/>
    <property type="molecule type" value="Genomic_DNA"/>
</dbReference>
<evidence type="ECO:0000313" key="5">
    <source>
        <dbReference type="Proteomes" id="UP000033870"/>
    </source>
</evidence>
<comment type="caution">
    <text evidence="4">The sequence shown here is derived from an EMBL/GenBank/DDBJ whole genome shotgun (WGS) entry which is preliminary data.</text>
</comment>
<comment type="similarity">
    <text evidence="1">Belongs to the bacterial solute-binding protein 1 family.</text>
</comment>
<evidence type="ECO:0000256" key="1">
    <source>
        <dbReference type="ARBA" id="ARBA00008520"/>
    </source>
</evidence>
<dbReference type="Proteomes" id="UP000033870">
    <property type="component" value="Unassembled WGS sequence"/>
</dbReference>
<evidence type="ECO:0000313" key="4">
    <source>
        <dbReference type="EMBL" id="KKW42719.1"/>
    </source>
</evidence>
<dbReference type="Pfam" id="PF01547">
    <property type="entry name" value="SBP_bac_1"/>
    <property type="match status" value="1"/>
</dbReference>
<gene>
    <name evidence="4" type="ORF">UY92_C0004G0055</name>
</gene>
<dbReference type="STRING" id="1619044.UY92_C0004G0055"/>
<evidence type="ECO:0000256" key="2">
    <source>
        <dbReference type="ARBA" id="ARBA00022448"/>
    </source>
</evidence>
<dbReference type="GO" id="GO:0055085">
    <property type="term" value="P:transmembrane transport"/>
    <property type="evidence" value="ECO:0007669"/>
    <property type="project" value="InterPro"/>
</dbReference>
<dbReference type="SUPFAM" id="SSF53850">
    <property type="entry name" value="Periplasmic binding protein-like II"/>
    <property type="match status" value="1"/>
</dbReference>